<name>A0ABN9G2V3_9NEOB</name>
<proteinExistence type="predicted"/>
<dbReference type="SUPFAM" id="SSF48239">
    <property type="entry name" value="Terpenoid cyclases/Protein prenyltransferases"/>
    <property type="match status" value="1"/>
</dbReference>
<evidence type="ECO:0000256" key="1">
    <source>
        <dbReference type="ARBA" id="ARBA00023157"/>
    </source>
</evidence>
<dbReference type="InterPro" id="IPR050473">
    <property type="entry name" value="A2M/Complement_sys"/>
</dbReference>
<dbReference type="Gene3D" id="1.50.10.20">
    <property type="match status" value="1"/>
</dbReference>
<comment type="caution">
    <text evidence="3">The sequence shown here is derived from an EMBL/GenBank/DDBJ whole genome shotgun (WGS) entry which is preliminary data.</text>
</comment>
<organism evidence="3 4">
    <name type="scientific">Staurois parvus</name>
    <dbReference type="NCBI Taxonomy" id="386267"/>
    <lineage>
        <taxon>Eukaryota</taxon>
        <taxon>Metazoa</taxon>
        <taxon>Chordata</taxon>
        <taxon>Craniata</taxon>
        <taxon>Vertebrata</taxon>
        <taxon>Euteleostomi</taxon>
        <taxon>Amphibia</taxon>
        <taxon>Batrachia</taxon>
        <taxon>Anura</taxon>
        <taxon>Neobatrachia</taxon>
        <taxon>Ranoidea</taxon>
        <taxon>Ranidae</taxon>
        <taxon>Staurois</taxon>
    </lineage>
</organism>
<evidence type="ECO:0000259" key="2">
    <source>
        <dbReference type="Pfam" id="PF07678"/>
    </source>
</evidence>
<keyword evidence="4" id="KW-1185">Reference proteome</keyword>
<evidence type="ECO:0000313" key="3">
    <source>
        <dbReference type="EMBL" id="CAI9603274.1"/>
    </source>
</evidence>
<keyword evidence="1" id="KW-1015">Disulfide bond</keyword>
<gene>
    <name evidence="3" type="ORF">SPARVUS_LOCUS13285593</name>
</gene>
<reference evidence="3" key="1">
    <citation type="submission" date="2023-05" db="EMBL/GenBank/DDBJ databases">
        <authorList>
            <person name="Stuckert A."/>
        </authorList>
    </citation>
    <scope>NUCLEOTIDE SEQUENCE</scope>
</reference>
<dbReference type="PANTHER" id="PTHR11412:SF171">
    <property type="entry name" value="PREGNANCY ZONE PROTEIN-LIKE PROTEIN"/>
    <property type="match status" value="1"/>
</dbReference>
<dbReference type="InterPro" id="IPR019742">
    <property type="entry name" value="MacrogloblnA2_CS"/>
</dbReference>
<feature type="domain" description="Alpha-macroglobulin-like TED" evidence="2">
    <location>
        <begin position="1"/>
        <end position="58"/>
    </location>
</feature>
<dbReference type="PANTHER" id="PTHR11412">
    <property type="entry name" value="MACROGLOBULIN / COMPLEMENT"/>
    <property type="match status" value="1"/>
</dbReference>
<dbReference type="InterPro" id="IPR011626">
    <property type="entry name" value="Alpha-macroglobulin_TED"/>
</dbReference>
<evidence type="ECO:0000313" key="4">
    <source>
        <dbReference type="Proteomes" id="UP001162483"/>
    </source>
</evidence>
<dbReference type="InterPro" id="IPR047565">
    <property type="entry name" value="Alpha-macroglob_thiol-ester_cl"/>
</dbReference>
<sequence>MMGTAMQNLDQLLTMPYGCGEQNMVHFAPNIFVMQYLEKTNQLTDEIKSKATEFMEKGERHFVII</sequence>
<dbReference type="PROSITE" id="PS00477">
    <property type="entry name" value="ALPHA_2_MACROGLOBULIN"/>
    <property type="match status" value="1"/>
</dbReference>
<dbReference type="Proteomes" id="UP001162483">
    <property type="component" value="Unassembled WGS sequence"/>
</dbReference>
<dbReference type="EMBL" id="CATNWA010017817">
    <property type="protein sequence ID" value="CAI9603274.1"/>
    <property type="molecule type" value="Genomic_DNA"/>
</dbReference>
<dbReference type="InterPro" id="IPR008930">
    <property type="entry name" value="Terpenoid_cyclase/PrenylTrfase"/>
</dbReference>
<dbReference type="Pfam" id="PF07678">
    <property type="entry name" value="TED_complement"/>
    <property type="match status" value="1"/>
</dbReference>
<protein>
    <recommendedName>
        <fullName evidence="2">Alpha-macroglobulin-like TED domain-containing protein</fullName>
    </recommendedName>
</protein>
<dbReference type="SMART" id="SM01419">
    <property type="entry name" value="Thiol-ester_cl"/>
    <property type="match status" value="1"/>
</dbReference>
<accession>A0ABN9G2V3</accession>